<accession>A0A8J3VW93</accession>
<proteinExistence type="predicted"/>
<comment type="caution">
    <text evidence="1">The sequence shown here is derived from an EMBL/GenBank/DDBJ whole genome shotgun (WGS) entry which is preliminary data.</text>
</comment>
<keyword evidence="2" id="KW-1185">Reference proteome</keyword>
<name>A0A8J3VW93_9ACTN</name>
<reference evidence="1" key="1">
    <citation type="submission" date="2021-01" db="EMBL/GenBank/DDBJ databases">
        <title>Whole genome shotgun sequence of Rugosimonospora africana NBRC 104875.</title>
        <authorList>
            <person name="Komaki H."/>
            <person name="Tamura T."/>
        </authorList>
    </citation>
    <scope>NUCLEOTIDE SEQUENCE</scope>
    <source>
        <strain evidence="1">NBRC 104875</strain>
    </source>
</reference>
<sequence>MSLSGQPGLDEVEALFEAVVEGRVSRDEADRWAAGWVADDSLVWDDLTRWALNLLYGIDLPAGPDEGYLHDDDQVREWLTELQRRKAS</sequence>
<dbReference type="Proteomes" id="UP000642748">
    <property type="component" value="Unassembled WGS sequence"/>
</dbReference>
<dbReference type="RefSeq" id="WP_203924129.1">
    <property type="nucleotide sequence ID" value="NZ_BONZ01000103.1"/>
</dbReference>
<evidence type="ECO:0000313" key="2">
    <source>
        <dbReference type="Proteomes" id="UP000642748"/>
    </source>
</evidence>
<dbReference type="EMBL" id="BONZ01000103">
    <property type="protein sequence ID" value="GIH20709.1"/>
    <property type="molecule type" value="Genomic_DNA"/>
</dbReference>
<protein>
    <submittedName>
        <fullName evidence="1">Uncharacterized protein</fullName>
    </submittedName>
</protein>
<dbReference type="AlphaFoldDB" id="A0A8J3VW93"/>
<gene>
    <name evidence="1" type="ORF">Raf01_88810</name>
</gene>
<organism evidence="1 2">
    <name type="scientific">Rugosimonospora africana</name>
    <dbReference type="NCBI Taxonomy" id="556532"/>
    <lineage>
        <taxon>Bacteria</taxon>
        <taxon>Bacillati</taxon>
        <taxon>Actinomycetota</taxon>
        <taxon>Actinomycetes</taxon>
        <taxon>Micromonosporales</taxon>
        <taxon>Micromonosporaceae</taxon>
        <taxon>Rugosimonospora</taxon>
    </lineage>
</organism>
<evidence type="ECO:0000313" key="1">
    <source>
        <dbReference type="EMBL" id="GIH20709.1"/>
    </source>
</evidence>